<comment type="caution">
    <text evidence="4">The sequence shown here is derived from an EMBL/GenBank/DDBJ whole genome shotgun (WGS) entry which is preliminary data.</text>
</comment>
<dbReference type="SUPFAM" id="SSF55282">
    <property type="entry name" value="RL5-like"/>
    <property type="match status" value="1"/>
</dbReference>
<sequence length="98" mass="11272">MLRHFRGGKAMQLLESGLKVEEYELLICNFSDASCLGFGIQEHIDLGIKTFYDRVLRNSLSGATKLHQEAYARLSDWEGFEKLKMHYLEGYRARLADA</sequence>
<evidence type="ECO:0000256" key="1">
    <source>
        <dbReference type="ARBA" id="ARBA00008553"/>
    </source>
</evidence>
<dbReference type="AlphaFoldDB" id="A0A6L2M706"/>
<dbReference type="EMBL" id="BKCJ010005898">
    <property type="protein sequence ID" value="GEU69239.1"/>
    <property type="molecule type" value="Genomic_DNA"/>
</dbReference>
<comment type="similarity">
    <text evidence="1">Belongs to the universal ribosomal protein uL5 family.</text>
</comment>
<dbReference type="Gene3D" id="3.30.1440.10">
    <property type="match status" value="1"/>
</dbReference>
<dbReference type="InterPro" id="IPR022803">
    <property type="entry name" value="Ribosomal_uL5_dom_sf"/>
</dbReference>
<reference evidence="4" key="1">
    <citation type="journal article" date="2019" name="Sci. Rep.">
        <title>Draft genome of Tanacetum cinerariifolium, the natural source of mosquito coil.</title>
        <authorList>
            <person name="Yamashiro T."/>
            <person name="Shiraishi A."/>
            <person name="Satake H."/>
            <person name="Nakayama K."/>
        </authorList>
    </citation>
    <scope>NUCLEOTIDE SEQUENCE</scope>
</reference>
<protein>
    <submittedName>
        <fullName evidence="4">60S ribosomal protein L11</fullName>
    </submittedName>
</protein>
<dbReference type="GO" id="GO:1990904">
    <property type="term" value="C:ribonucleoprotein complex"/>
    <property type="evidence" value="ECO:0007669"/>
    <property type="project" value="UniProtKB-KW"/>
</dbReference>
<dbReference type="InterPro" id="IPR002132">
    <property type="entry name" value="Ribosomal_uL5"/>
</dbReference>
<gene>
    <name evidence="4" type="ORF">Tci_041217</name>
</gene>
<dbReference type="GO" id="GO:0003735">
    <property type="term" value="F:structural constituent of ribosome"/>
    <property type="evidence" value="ECO:0007669"/>
    <property type="project" value="InterPro"/>
</dbReference>
<proteinExistence type="inferred from homology"/>
<accession>A0A6L2M706</accession>
<evidence type="ECO:0000313" key="4">
    <source>
        <dbReference type="EMBL" id="GEU69239.1"/>
    </source>
</evidence>
<evidence type="ECO:0000256" key="2">
    <source>
        <dbReference type="ARBA" id="ARBA00022980"/>
    </source>
</evidence>
<evidence type="ECO:0000256" key="3">
    <source>
        <dbReference type="ARBA" id="ARBA00023274"/>
    </source>
</evidence>
<dbReference type="GO" id="GO:0005840">
    <property type="term" value="C:ribosome"/>
    <property type="evidence" value="ECO:0007669"/>
    <property type="project" value="UniProtKB-KW"/>
</dbReference>
<name>A0A6L2M706_TANCI</name>
<keyword evidence="2 4" id="KW-0689">Ribosomal protein</keyword>
<keyword evidence="3" id="KW-0687">Ribonucleoprotein</keyword>
<dbReference type="PANTHER" id="PTHR11994">
    <property type="entry name" value="60S RIBOSOMAL PROTEIN L11-RELATED"/>
    <property type="match status" value="1"/>
</dbReference>
<organism evidence="4">
    <name type="scientific">Tanacetum cinerariifolium</name>
    <name type="common">Dalmatian daisy</name>
    <name type="synonym">Chrysanthemum cinerariifolium</name>
    <dbReference type="NCBI Taxonomy" id="118510"/>
    <lineage>
        <taxon>Eukaryota</taxon>
        <taxon>Viridiplantae</taxon>
        <taxon>Streptophyta</taxon>
        <taxon>Embryophyta</taxon>
        <taxon>Tracheophyta</taxon>
        <taxon>Spermatophyta</taxon>
        <taxon>Magnoliopsida</taxon>
        <taxon>eudicotyledons</taxon>
        <taxon>Gunneridae</taxon>
        <taxon>Pentapetalae</taxon>
        <taxon>asterids</taxon>
        <taxon>campanulids</taxon>
        <taxon>Asterales</taxon>
        <taxon>Asteraceae</taxon>
        <taxon>Asteroideae</taxon>
        <taxon>Anthemideae</taxon>
        <taxon>Anthemidinae</taxon>
        <taxon>Tanacetum</taxon>
    </lineage>
</organism>
<dbReference type="GO" id="GO:0006412">
    <property type="term" value="P:translation"/>
    <property type="evidence" value="ECO:0007669"/>
    <property type="project" value="InterPro"/>
</dbReference>